<evidence type="ECO:0000313" key="1">
    <source>
        <dbReference type="EMBL" id="MDO1449916.1"/>
    </source>
</evidence>
<organism evidence="1 2">
    <name type="scientific">Rhodocytophaga aerolata</name>
    <dbReference type="NCBI Taxonomy" id="455078"/>
    <lineage>
        <taxon>Bacteria</taxon>
        <taxon>Pseudomonadati</taxon>
        <taxon>Bacteroidota</taxon>
        <taxon>Cytophagia</taxon>
        <taxon>Cytophagales</taxon>
        <taxon>Rhodocytophagaceae</taxon>
        <taxon>Rhodocytophaga</taxon>
    </lineage>
</organism>
<evidence type="ECO:0000313" key="2">
    <source>
        <dbReference type="Proteomes" id="UP001168528"/>
    </source>
</evidence>
<comment type="caution">
    <text evidence="1">The sequence shown here is derived from an EMBL/GenBank/DDBJ whole genome shotgun (WGS) entry which is preliminary data.</text>
</comment>
<dbReference type="EMBL" id="JAUKPO010000023">
    <property type="protein sequence ID" value="MDO1449916.1"/>
    <property type="molecule type" value="Genomic_DNA"/>
</dbReference>
<gene>
    <name evidence="1" type="ORF">Q0590_26795</name>
</gene>
<keyword evidence="2" id="KW-1185">Reference proteome</keyword>
<sequence>MNQAHKRDLILKRLYQHQKAAKTPIILKYLMQALHIYRKQGEDMKFIHLLSPYISINELKEGIHISLTATGMAYVENHLLVG</sequence>
<dbReference type="RefSeq" id="WP_302040718.1">
    <property type="nucleotide sequence ID" value="NZ_JAUKPO010000023.1"/>
</dbReference>
<proteinExistence type="predicted"/>
<dbReference type="Proteomes" id="UP001168528">
    <property type="component" value="Unassembled WGS sequence"/>
</dbReference>
<protein>
    <submittedName>
        <fullName evidence="1">Uncharacterized protein</fullName>
    </submittedName>
</protein>
<name>A0ABT8RCT7_9BACT</name>
<reference evidence="1" key="1">
    <citation type="submission" date="2023-07" db="EMBL/GenBank/DDBJ databases">
        <title>The genome sequence of Rhodocytophaga aerolata KACC 12507.</title>
        <authorList>
            <person name="Zhang X."/>
        </authorList>
    </citation>
    <scope>NUCLEOTIDE SEQUENCE</scope>
    <source>
        <strain evidence="1">KACC 12507</strain>
    </source>
</reference>
<accession>A0ABT8RCT7</accession>